<reference evidence="1" key="1">
    <citation type="submission" date="2016-06" db="UniProtKB">
        <authorList>
            <consortium name="WormBaseParasite"/>
        </authorList>
    </citation>
    <scope>IDENTIFICATION</scope>
</reference>
<protein>
    <submittedName>
        <fullName evidence="1">Ig-like domain-containing protein</fullName>
    </submittedName>
</protein>
<name>A0A183ENQ0_9BILA</name>
<proteinExistence type="predicted"/>
<sequence length="60" mass="6731">LILHADHYYLMKRKAVDLSCQIEPGWRGATMADVHWMKDGVPIGELESSIHDELLANGPT</sequence>
<accession>A0A183ENQ0</accession>
<organism evidence="1">
    <name type="scientific">Gongylonema pulchrum</name>
    <dbReference type="NCBI Taxonomy" id="637853"/>
    <lineage>
        <taxon>Eukaryota</taxon>
        <taxon>Metazoa</taxon>
        <taxon>Ecdysozoa</taxon>
        <taxon>Nematoda</taxon>
        <taxon>Chromadorea</taxon>
        <taxon>Rhabditida</taxon>
        <taxon>Spirurina</taxon>
        <taxon>Spiruromorpha</taxon>
        <taxon>Spiruroidea</taxon>
        <taxon>Gongylonematidae</taxon>
        <taxon>Gongylonema</taxon>
    </lineage>
</organism>
<dbReference type="WBParaSite" id="GPUH_0002261801-mRNA-1">
    <property type="protein sequence ID" value="GPUH_0002261801-mRNA-1"/>
    <property type="gene ID" value="GPUH_0002261801"/>
</dbReference>
<evidence type="ECO:0000313" key="1">
    <source>
        <dbReference type="WBParaSite" id="GPUH_0002261801-mRNA-1"/>
    </source>
</evidence>
<dbReference type="AlphaFoldDB" id="A0A183ENQ0"/>